<dbReference type="Gene3D" id="3.40.50.150">
    <property type="entry name" value="Vaccinia Virus protein VP39"/>
    <property type="match status" value="1"/>
</dbReference>
<dbReference type="InterPro" id="IPR001525">
    <property type="entry name" value="C5_MeTfrase"/>
</dbReference>
<evidence type="ECO:0000256" key="2">
    <source>
        <dbReference type="ARBA" id="ARBA00022679"/>
    </source>
</evidence>
<dbReference type="EMBL" id="CAUYUJ010013169">
    <property type="protein sequence ID" value="CAK0835737.1"/>
    <property type="molecule type" value="Genomic_DNA"/>
</dbReference>
<proteinExistence type="predicted"/>
<organism evidence="4 5">
    <name type="scientific">Prorocentrum cordatum</name>
    <dbReference type="NCBI Taxonomy" id="2364126"/>
    <lineage>
        <taxon>Eukaryota</taxon>
        <taxon>Sar</taxon>
        <taxon>Alveolata</taxon>
        <taxon>Dinophyceae</taxon>
        <taxon>Prorocentrales</taxon>
        <taxon>Prorocentraceae</taxon>
        <taxon>Prorocentrum</taxon>
    </lineage>
</organism>
<evidence type="ECO:0008006" key="6">
    <source>
        <dbReference type="Google" id="ProtNLM"/>
    </source>
</evidence>
<evidence type="ECO:0000256" key="3">
    <source>
        <dbReference type="SAM" id="MobiDB-lite"/>
    </source>
</evidence>
<gene>
    <name evidence="4" type="ORF">PCOR1329_LOCUS32449</name>
</gene>
<name>A0ABN9STE0_9DINO</name>
<keyword evidence="2" id="KW-0808">Transferase</keyword>
<dbReference type="Pfam" id="PF00145">
    <property type="entry name" value="DNA_methylase"/>
    <property type="match status" value="1"/>
</dbReference>
<evidence type="ECO:0000313" key="4">
    <source>
        <dbReference type="EMBL" id="CAK0835737.1"/>
    </source>
</evidence>
<evidence type="ECO:0000256" key="1">
    <source>
        <dbReference type="ARBA" id="ARBA00022603"/>
    </source>
</evidence>
<dbReference type="InterPro" id="IPR029063">
    <property type="entry name" value="SAM-dependent_MTases_sf"/>
</dbReference>
<evidence type="ECO:0000313" key="5">
    <source>
        <dbReference type="Proteomes" id="UP001189429"/>
    </source>
</evidence>
<keyword evidence="5" id="KW-1185">Reference proteome</keyword>
<feature type="region of interest" description="Disordered" evidence="3">
    <location>
        <begin position="235"/>
        <end position="256"/>
    </location>
</feature>
<keyword evidence="1" id="KW-0489">Methyltransferase</keyword>
<dbReference type="SUPFAM" id="SSF53335">
    <property type="entry name" value="S-adenosyl-L-methionine-dependent methyltransferases"/>
    <property type="match status" value="1"/>
</dbReference>
<dbReference type="Proteomes" id="UP001189429">
    <property type="component" value="Unassembled WGS sequence"/>
</dbReference>
<protein>
    <recommendedName>
        <fullName evidence="6">DNA (cytosine-5-)-methyltransferase</fullName>
    </recommendedName>
</protein>
<comment type="caution">
    <text evidence="4">The sequence shown here is derived from an EMBL/GenBank/DDBJ whole genome shotgun (WGS) entry which is preliminary data.</text>
</comment>
<reference evidence="4" key="1">
    <citation type="submission" date="2023-10" db="EMBL/GenBank/DDBJ databases">
        <authorList>
            <person name="Chen Y."/>
            <person name="Shah S."/>
            <person name="Dougan E. K."/>
            <person name="Thang M."/>
            <person name="Chan C."/>
        </authorList>
    </citation>
    <scope>NUCLEOTIDE SEQUENCE [LARGE SCALE GENOMIC DNA]</scope>
</reference>
<sequence>MGTVGTLCSGSDCIMVFFENLAEFAKSQYGVGLPVKQRFACESDDDKMSFILQFHSPEFVFGNTCGMAEQYSKDLKAGSIVVTPGADIAKEFVGCVADKTGKTGESFSEGYEHVKKYKPKMVFLENVAPLMETPKGGGQSDAAYIATQMMEAGYVGKWFEVQAAGYGSFACRKRLYYVGFLDGPDWGKQASEFRLRQMGEMLTLMKVSEGCVEPSDFLLSDADLAARPAAAERGVFRPGQAAEKPQKGAKASSKPEKIPASFDLHNEYYKEKFISWPPVKCTCFDGIFDHLTDRECQLLYFISNVFQNSSDSEGSRIAFADLNLSMKFMCPKDKTGEIRNSPWKPCPSTFVGSMKVVMRYLPEGIEIDDSPCAAPAWEQWKYRLLTGVEYMAIVGWCYKRWGEKPPDSALLTDLAGNAFSLFAAGPIVISAFAASVMPPPPVIDADAASAAEGLAAVIDDSLAD</sequence>
<accession>A0ABN9STE0</accession>